<dbReference type="RefSeq" id="WP_207678727.1">
    <property type="nucleotide sequence ID" value="NZ_CP061800.1"/>
</dbReference>
<dbReference type="EMBL" id="CP061800">
    <property type="protein sequence ID" value="QTA90598.1"/>
    <property type="molecule type" value="Genomic_DNA"/>
</dbReference>
<dbReference type="KEGG" id="dmm:dnm_066590"/>
<protein>
    <recommendedName>
        <fullName evidence="4">EF-hand domain-containing protein</fullName>
    </recommendedName>
</protein>
<evidence type="ECO:0000313" key="2">
    <source>
        <dbReference type="EMBL" id="QTA90598.1"/>
    </source>
</evidence>
<dbReference type="PROSITE" id="PS00018">
    <property type="entry name" value="EF_HAND_1"/>
    <property type="match status" value="1"/>
</dbReference>
<name>A0A975GS08_9BACT</name>
<dbReference type="InterPro" id="IPR018247">
    <property type="entry name" value="EF_Hand_1_Ca_BS"/>
</dbReference>
<organism evidence="2 3">
    <name type="scientific">Desulfonema magnum</name>
    <dbReference type="NCBI Taxonomy" id="45655"/>
    <lineage>
        <taxon>Bacteria</taxon>
        <taxon>Pseudomonadati</taxon>
        <taxon>Thermodesulfobacteriota</taxon>
        <taxon>Desulfobacteria</taxon>
        <taxon>Desulfobacterales</taxon>
        <taxon>Desulfococcaceae</taxon>
        <taxon>Desulfonema</taxon>
    </lineage>
</organism>
<evidence type="ECO:0000313" key="3">
    <source>
        <dbReference type="Proteomes" id="UP000663722"/>
    </source>
</evidence>
<reference evidence="2" key="1">
    <citation type="journal article" date="2021" name="Microb. Physiol.">
        <title>Proteogenomic Insights into the Physiology of Marine, Sulfate-Reducing, Filamentous Desulfonema limicola and Desulfonema magnum.</title>
        <authorList>
            <person name="Schnaars V."/>
            <person name="Wohlbrand L."/>
            <person name="Scheve S."/>
            <person name="Hinrichs C."/>
            <person name="Reinhardt R."/>
            <person name="Rabus R."/>
        </authorList>
    </citation>
    <scope>NUCLEOTIDE SEQUENCE</scope>
    <source>
        <strain evidence="2">4be13</strain>
    </source>
</reference>
<gene>
    <name evidence="2" type="ORF">dnm_066590</name>
</gene>
<feature type="chain" id="PRO_5037379273" description="EF-hand domain-containing protein" evidence="1">
    <location>
        <begin position="22"/>
        <end position="223"/>
    </location>
</feature>
<sequence>MKKIIVFLFVVFLVFPTPSWAADWQDIRDAILGKEAVTQEMDVNKDGKVDVADVLKNLKDSPVSPDENGTRYIGTMSFDPQFALSPQSVDMTIGETGAEATFNVENSPFFPASFKMSGSFSDNMIAFDSEGAGTLQNGDARNPLPRDISWNLNITDVTPVTVQDSDEMMFQADFTMTYIGFKAEDKPLDVTGTLYLKEQLAGEGLSFEQADDMELLAEKYPVQ</sequence>
<dbReference type="Proteomes" id="UP000663722">
    <property type="component" value="Chromosome"/>
</dbReference>
<feature type="signal peptide" evidence="1">
    <location>
        <begin position="1"/>
        <end position="21"/>
    </location>
</feature>
<dbReference type="AlphaFoldDB" id="A0A975GS08"/>
<proteinExistence type="predicted"/>
<evidence type="ECO:0000256" key="1">
    <source>
        <dbReference type="SAM" id="SignalP"/>
    </source>
</evidence>
<keyword evidence="3" id="KW-1185">Reference proteome</keyword>
<evidence type="ECO:0008006" key="4">
    <source>
        <dbReference type="Google" id="ProtNLM"/>
    </source>
</evidence>
<accession>A0A975GS08</accession>
<keyword evidence="1" id="KW-0732">Signal</keyword>